<evidence type="ECO:0000313" key="3">
    <source>
        <dbReference type="Proteomes" id="UP001227162"/>
    </source>
</evidence>
<accession>A0AAJ1UDR8</accession>
<dbReference type="Pfam" id="PF17936">
    <property type="entry name" value="Big_6"/>
    <property type="match status" value="1"/>
</dbReference>
<reference evidence="2" key="2">
    <citation type="submission" date="2023-04" db="EMBL/GenBank/DDBJ databases">
        <title>'Rhodoalgimonas zhirmunskyi' gen. nov., isolated from a red alga.</title>
        <authorList>
            <person name="Nedashkovskaya O.I."/>
            <person name="Otstavnykh N.Y."/>
            <person name="Bystritskaya E.P."/>
            <person name="Balabanova L.A."/>
            <person name="Isaeva M.P."/>
        </authorList>
    </citation>
    <scope>NUCLEOTIDE SEQUENCE</scope>
    <source>
        <strain evidence="2">10Alg 79</strain>
    </source>
</reference>
<feature type="domain" description="Bacterial Ig" evidence="1">
    <location>
        <begin position="55"/>
        <end position="96"/>
    </location>
</feature>
<dbReference type="Gene3D" id="2.60.40.10">
    <property type="entry name" value="Immunoglobulins"/>
    <property type="match status" value="1"/>
</dbReference>
<protein>
    <submittedName>
        <fullName evidence="2">Ig-like domain-containing protein</fullName>
    </submittedName>
</protein>
<dbReference type="NCBIfam" id="NF033510">
    <property type="entry name" value="Ca_tandemer"/>
    <property type="match status" value="1"/>
</dbReference>
<keyword evidence="3" id="KW-1185">Reference proteome</keyword>
<organism evidence="2 3">
    <name type="scientific">Rhodalgimonas zhirmunskyi</name>
    <dbReference type="NCBI Taxonomy" id="2964767"/>
    <lineage>
        <taxon>Bacteria</taxon>
        <taxon>Pseudomonadati</taxon>
        <taxon>Pseudomonadota</taxon>
        <taxon>Alphaproteobacteria</taxon>
        <taxon>Rhodobacterales</taxon>
        <taxon>Roseobacteraceae</taxon>
        <taxon>Rhodalgimonas</taxon>
    </lineage>
</organism>
<dbReference type="InterPro" id="IPR013783">
    <property type="entry name" value="Ig-like_fold"/>
</dbReference>
<proteinExistence type="predicted"/>
<dbReference type="Proteomes" id="UP001227162">
    <property type="component" value="Unassembled WGS sequence"/>
</dbReference>
<evidence type="ECO:0000313" key="2">
    <source>
        <dbReference type="EMBL" id="MDQ2096013.1"/>
    </source>
</evidence>
<dbReference type="RefSeq" id="WP_317627621.1">
    <property type="nucleotide sequence ID" value="NZ_JANFFA010000063.1"/>
</dbReference>
<name>A0AAJ1UDR8_9RHOB</name>
<sequence>MDIATGEYDASVVVTSTDAAGNVASTTGTFSVDTENAVTFAASAVEGDGMVNATEASDGVVLTGTTQPGSTVEVKMDGKSYTATVDASGNWSVNVPAVDI</sequence>
<evidence type="ECO:0000259" key="1">
    <source>
        <dbReference type="Pfam" id="PF17936"/>
    </source>
</evidence>
<dbReference type="InterPro" id="IPR041498">
    <property type="entry name" value="Big_6"/>
</dbReference>
<comment type="caution">
    <text evidence="2">The sequence shown here is derived from an EMBL/GenBank/DDBJ whole genome shotgun (WGS) entry which is preliminary data.</text>
</comment>
<gene>
    <name evidence="2" type="ORF">NOI20_18005</name>
</gene>
<feature type="non-terminal residue" evidence="2">
    <location>
        <position position="100"/>
    </location>
</feature>
<dbReference type="EMBL" id="JANFFA010000063">
    <property type="protein sequence ID" value="MDQ2096013.1"/>
    <property type="molecule type" value="Genomic_DNA"/>
</dbReference>
<reference evidence="2" key="1">
    <citation type="submission" date="2022-07" db="EMBL/GenBank/DDBJ databases">
        <authorList>
            <person name="Otstavnykh N."/>
            <person name="Isaeva M."/>
            <person name="Bystritskaya E."/>
        </authorList>
    </citation>
    <scope>NUCLEOTIDE SEQUENCE</scope>
    <source>
        <strain evidence="2">10Alg 79</strain>
    </source>
</reference>
<dbReference type="AlphaFoldDB" id="A0AAJ1UDR8"/>